<comment type="caution">
    <text evidence="3">The sequence shown here is derived from an EMBL/GenBank/DDBJ whole genome shotgun (WGS) entry which is preliminary data.</text>
</comment>
<name>A0A2S8F543_9BACT</name>
<dbReference type="InterPro" id="IPR012495">
    <property type="entry name" value="TadE-like_dom"/>
</dbReference>
<dbReference type="OrthoDB" id="290987at2"/>
<dbReference type="AlphaFoldDB" id="A0A2S8F543"/>
<keyword evidence="1" id="KW-1133">Transmembrane helix</keyword>
<dbReference type="Proteomes" id="UP000240009">
    <property type="component" value="Unassembled WGS sequence"/>
</dbReference>
<organism evidence="3 4">
    <name type="scientific">Blastopirellula marina</name>
    <dbReference type="NCBI Taxonomy" id="124"/>
    <lineage>
        <taxon>Bacteria</taxon>
        <taxon>Pseudomonadati</taxon>
        <taxon>Planctomycetota</taxon>
        <taxon>Planctomycetia</taxon>
        <taxon>Pirellulales</taxon>
        <taxon>Pirellulaceae</taxon>
        <taxon>Blastopirellula</taxon>
    </lineage>
</organism>
<accession>A0A2S8F543</accession>
<evidence type="ECO:0000256" key="1">
    <source>
        <dbReference type="SAM" id="Phobius"/>
    </source>
</evidence>
<keyword evidence="1" id="KW-0812">Transmembrane</keyword>
<protein>
    <recommendedName>
        <fullName evidence="2">TadE-like domain-containing protein</fullName>
    </recommendedName>
</protein>
<evidence type="ECO:0000313" key="3">
    <source>
        <dbReference type="EMBL" id="PQO27292.1"/>
    </source>
</evidence>
<evidence type="ECO:0000259" key="2">
    <source>
        <dbReference type="Pfam" id="PF07811"/>
    </source>
</evidence>
<proteinExistence type="predicted"/>
<feature type="transmembrane region" description="Helical" evidence="1">
    <location>
        <begin position="12"/>
        <end position="35"/>
    </location>
</feature>
<evidence type="ECO:0000313" key="4">
    <source>
        <dbReference type="Proteomes" id="UP000240009"/>
    </source>
</evidence>
<dbReference type="Pfam" id="PF07811">
    <property type="entry name" value="TadE"/>
    <property type="match status" value="1"/>
</dbReference>
<dbReference type="EMBL" id="PUIA01000057">
    <property type="protein sequence ID" value="PQO27292.1"/>
    <property type="molecule type" value="Genomic_DNA"/>
</dbReference>
<gene>
    <name evidence="3" type="ORF">C5Y96_17260</name>
</gene>
<reference evidence="3 4" key="1">
    <citation type="submission" date="2018-02" db="EMBL/GenBank/DDBJ databases">
        <title>Comparative genomes isolates from brazilian mangrove.</title>
        <authorList>
            <person name="Araujo J.E."/>
            <person name="Taketani R.G."/>
            <person name="Silva M.C.P."/>
            <person name="Loureco M.V."/>
            <person name="Andreote F.D."/>
        </authorList>
    </citation>
    <scope>NUCLEOTIDE SEQUENCE [LARGE SCALE GENOMIC DNA]</scope>
    <source>
        <strain evidence="3 4">HEX-2 MGV</strain>
    </source>
</reference>
<sequence>MNTQRKGQSLVEFALVALVLYLLLGAIFTFGHALYVAQQVQMSADLLAREVSRTPLSVNGENLREAMQDQAVKSSIYDESKLRFNLLDLEDPDSPEDLREEIKTWPIVNRMLSVVMTKVDGFFQYPGIVNHGTTDDPHYRIATSYEAALPTPGNPVDEGWVDVVEELTDSAENSLYPPGSDSGGVVALRINYPVHSPFFTAMHPLPEEAKFGDPNANYVKVSPGDNASEITSEFGEYRPEYLNPEKELYGGNRGLGRQYAWGTQVRPYRRIVSGQAIYRREVFTH</sequence>
<keyword evidence="1" id="KW-0472">Membrane</keyword>
<dbReference type="RefSeq" id="WP_105355868.1">
    <property type="nucleotide sequence ID" value="NZ_PUIA01000057.1"/>
</dbReference>
<feature type="domain" description="TadE-like" evidence="2">
    <location>
        <begin position="7"/>
        <end position="45"/>
    </location>
</feature>